<name>A0A438DIH3_VITVI</name>
<keyword evidence="2" id="KW-0479">Metal-binding</keyword>
<evidence type="ECO:0000256" key="5">
    <source>
        <dbReference type="SAM" id="MobiDB-lite"/>
    </source>
</evidence>
<dbReference type="Pfam" id="PF25597">
    <property type="entry name" value="SH3_retrovirus"/>
    <property type="match status" value="1"/>
</dbReference>
<dbReference type="EMBL" id="QGNW01001610">
    <property type="protein sequence ID" value="RVW35277.1"/>
    <property type="molecule type" value="Genomic_DNA"/>
</dbReference>
<accession>A0A438DIH3</accession>
<dbReference type="InterPro" id="IPR025724">
    <property type="entry name" value="GAG-pre-integrase_dom"/>
</dbReference>
<comment type="caution">
    <text evidence="7">The sequence shown here is derived from an EMBL/GenBank/DDBJ whole genome shotgun (WGS) entry which is preliminary data.</text>
</comment>
<feature type="compositionally biased region" description="Polar residues" evidence="5">
    <location>
        <begin position="550"/>
        <end position="577"/>
    </location>
</feature>
<feature type="region of interest" description="Disordered" evidence="5">
    <location>
        <begin position="472"/>
        <end position="528"/>
    </location>
</feature>
<reference evidence="7 8" key="1">
    <citation type="journal article" date="2018" name="PLoS Genet.">
        <title>Population sequencing reveals clonal diversity and ancestral inbreeding in the grapevine cultivar Chardonnay.</title>
        <authorList>
            <person name="Roach M.J."/>
            <person name="Johnson D.L."/>
            <person name="Bohlmann J."/>
            <person name="van Vuuren H.J."/>
            <person name="Jones S.J."/>
            <person name="Pretorius I.S."/>
            <person name="Schmidt S.A."/>
            <person name="Borneman A.R."/>
        </authorList>
    </citation>
    <scope>NUCLEOTIDE SEQUENCE [LARGE SCALE GENOMIC DNA]</scope>
    <source>
        <strain evidence="8">cv. Chardonnay</strain>
        <tissue evidence="7">Leaf</tissue>
    </source>
</reference>
<proteinExistence type="predicted"/>
<evidence type="ECO:0000313" key="7">
    <source>
        <dbReference type="EMBL" id="RVW35277.1"/>
    </source>
</evidence>
<dbReference type="InterPro" id="IPR001584">
    <property type="entry name" value="Integrase_cat-core"/>
</dbReference>
<feature type="domain" description="Integrase catalytic" evidence="6">
    <location>
        <begin position="222"/>
        <end position="388"/>
    </location>
</feature>
<dbReference type="InterPro" id="IPR057670">
    <property type="entry name" value="SH3_retrovirus"/>
</dbReference>
<dbReference type="GO" id="GO:0015074">
    <property type="term" value="P:DNA integration"/>
    <property type="evidence" value="ECO:0007669"/>
    <property type="project" value="InterPro"/>
</dbReference>
<evidence type="ECO:0000256" key="1">
    <source>
        <dbReference type="ARBA" id="ARBA00022670"/>
    </source>
</evidence>
<keyword evidence="3" id="KW-0064">Aspartyl protease</keyword>
<evidence type="ECO:0000256" key="4">
    <source>
        <dbReference type="ARBA" id="ARBA00022801"/>
    </source>
</evidence>
<dbReference type="GO" id="GO:0003676">
    <property type="term" value="F:nucleic acid binding"/>
    <property type="evidence" value="ECO:0007669"/>
    <property type="project" value="InterPro"/>
</dbReference>
<dbReference type="Pfam" id="PF13976">
    <property type="entry name" value="gag_pre-integrs"/>
    <property type="match status" value="1"/>
</dbReference>
<dbReference type="AlphaFoldDB" id="A0A438DIH3"/>
<dbReference type="SUPFAM" id="SSF56672">
    <property type="entry name" value="DNA/RNA polymerases"/>
    <property type="match status" value="1"/>
</dbReference>
<dbReference type="InterPro" id="IPR013103">
    <property type="entry name" value="RVT_2"/>
</dbReference>
<feature type="compositionally biased region" description="Basic and acidic residues" evidence="5">
    <location>
        <begin position="21"/>
        <end position="35"/>
    </location>
</feature>
<dbReference type="Proteomes" id="UP000288805">
    <property type="component" value="Unassembled WGS sequence"/>
</dbReference>
<dbReference type="SUPFAM" id="SSF53098">
    <property type="entry name" value="Ribonuclease H-like"/>
    <property type="match status" value="1"/>
</dbReference>
<dbReference type="Pfam" id="PF22936">
    <property type="entry name" value="Pol_BBD"/>
    <property type="match status" value="1"/>
</dbReference>
<dbReference type="PROSITE" id="PS50994">
    <property type="entry name" value="INTEGRASE"/>
    <property type="match status" value="1"/>
</dbReference>
<organism evidence="7 8">
    <name type="scientific">Vitis vinifera</name>
    <name type="common">Grape</name>
    <dbReference type="NCBI Taxonomy" id="29760"/>
    <lineage>
        <taxon>Eukaryota</taxon>
        <taxon>Viridiplantae</taxon>
        <taxon>Streptophyta</taxon>
        <taxon>Embryophyta</taxon>
        <taxon>Tracheophyta</taxon>
        <taxon>Spermatophyta</taxon>
        <taxon>Magnoliopsida</taxon>
        <taxon>eudicotyledons</taxon>
        <taxon>Gunneridae</taxon>
        <taxon>Pentapetalae</taxon>
        <taxon>rosids</taxon>
        <taxon>Vitales</taxon>
        <taxon>Vitaceae</taxon>
        <taxon>Viteae</taxon>
        <taxon>Vitis</taxon>
    </lineage>
</organism>
<sequence length="787" mass="89304">MENQDPRGSPNIGREGGSRGGRNEEPRVSQHWECEGEREREKKVLSCTPSLSFCINVSHRVYDDSWIIDSGATDHMTSKSQLFNTYTPSPSNKKIVVANGSLATIAGFRDIYITPTLILKNVLRAGEEQGSGRRIGLAKERSGLYHLESSQKTSNNLSLSFLNSSNKDVIWLYHLRLGHPSFRVLKIMFPHLFQGLNISEFHCETYELAKHTRVSFPISNKRSSHPFHLIHSDIWGPSTIPNVSGARWFVSLIDDCTRVTWIFLLKQKYDVSIVIPNFHSMVQNQFGIKIKSFRTDNARDYFNQTLSAYFQSQGILHDSSCVNIPQQNGVVERKNGHLLNTTRALLFQGNVPKSYWGEVVLTATYMINRIPSQVLDNKSPVEILKSFYPHFKTSNGLTPRVFGCTAFVHVHSPHKDKLDPRAIKCVFLSYSSTQKGYKCYNPSARKFYISADVTFTENKLFFPKSSHQGDISMMEDSPYESFEPLDLPHVSTHGDEELESSEPESSESITLESPNFTTEPVSSPVPISVTRNFPQVPKVYSREKVIPEQKQVQESNSDPGNEITVRSNPPLHTQPGETSTDSTDNLDLDLPITVRKGTKECTNRPLYPLSHYVSLKHLSPAHKNFIVSLNTTIIPNTVSEALTKREWKDAMREEMSALEKNITWEIVERPKGKNIVDCKWIFTLKYKVDGSLERHKARLVAKGYTQTYGVDYQETFAPVAKMITVRILLSLAAHYNWQLLQYDVKNAFLHGDLDEEIYMNIPLVFEGNTGNKVCKLKRGSLWAKTIS</sequence>
<dbReference type="InterPro" id="IPR043502">
    <property type="entry name" value="DNA/RNA_pol_sf"/>
</dbReference>
<dbReference type="InterPro" id="IPR036397">
    <property type="entry name" value="RNaseH_sf"/>
</dbReference>
<dbReference type="GO" id="GO:0006508">
    <property type="term" value="P:proteolysis"/>
    <property type="evidence" value="ECO:0007669"/>
    <property type="project" value="UniProtKB-KW"/>
</dbReference>
<feature type="region of interest" description="Disordered" evidence="5">
    <location>
        <begin position="1"/>
        <end position="35"/>
    </location>
</feature>
<evidence type="ECO:0000313" key="8">
    <source>
        <dbReference type="Proteomes" id="UP000288805"/>
    </source>
</evidence>
<feature type="compositionally biased region" description="Low complexity" evidence="5">
    <location>
        <begin position="578"/>
        <end position="587"/>
    </location>
</feature>
<dbReference type="Pfam" id="PF07727">
    <property type="entry name" value="RVT_2"/>
    <property type="match status" value="1"/>
</dbReference>
<dbReference type="PANTHER" id="PTHR42648">
    <property type="entry name" value="TRANSPOSASE, PUTATIVE-RELATED"/>
    <property type="match status" value="1"/>
</dbReference>
<dbReference type="InterPro" id="IPR039537">
    <property type="entry name" value="Retrotran_Ty1/copia-like"/>
</dbReference>
<protein>
    <submittedName>
        <fullName evidence="7">Retrovirus-related Pol polyprotein from transposon TNT 1-94</fullName>
    </submittedName>
</protein>
<dbReference type="Gene3D" id="3.30.420.10">
    <property type="entry name" value="Ribonuclease H-like superfamily/Ribonuclease H"/>
    <property type="match status" value="1"/>
</dbReference>
<feature type="compositionally biased region" description="Acidic residues" evidence="5">
    <location>
        <begin position="496"/>
        <end position="505"/>
    </location>
</feature>
<gene>
    <name evidence="7" type="primary">POLX_3549</name>
    <name evidence="7" type="ORF">CK203_085819</name>
</gene>
<dbReference type="PANTHER" id="PTHR42648:SF22">
    <property type="entry name" value="REVERSE TRANSCRIPTASE TY1_COPIA-TYPE DOMAIN-CONTAINING PROTEIN"/>
    <property type="match status" value="1"/>
</dbReference>
<feature type="region of interest" description="Disordered" evidence="5">
    <location>
        <begin position="542"/>
        <end position="587"/>
    </location>
</feature>
<dbReference type="InterPro" id="IPR054722">
    <property type="entry name" value="PolX-like_BBD"/>
</dbReference>
<evidence type="ECO:0000256" key="3">
    <source>
        <dbReference type="ARBA" id="ARBA00022750"/>
    </source>
</evidence>
<dbReference type="GO" id="GO:0046872">
    <property type="term" value="F:metal ion binding"/>
    <property type="evidence" value="ECO:0007669"/>
    <property type="project" value="UniProtKB-KW"/>
</dbReference>
<evidence type="ECO:0000259" key="6">
    <source>
        <dbReference type="PROSITE" id="PS50994"/>
    </source>
</evidence>
<dbReference type="GO" id="GO:0004190">
    <property type="term" value="F:aspartic-type endopeptidase activity"/>
    <property type="evidence" value="ECO:0007669"/>
    <property type="project" value="UniProtKB-KW"/>
</dbReference>
<keyword evidence="4" id="KW-0378">Hydrolase</keyword>
<dbReference type="InterPro" id="IPR012337">
    <property type="entry name" value="RNaseH-like_sf"/>
</dbReference>
<evidence type="ECO:0000256" key="2">
    <source>
        <dbReference type="ARBA" id="ARBA00022723"/>
    </source>
</evidence>
<keyword evidence="1" id="KW-0645">Protease</keyword>